<gene>
    <name evidence="2" type="ORF">OJ252_3141</name>
</gene>
<name>A0ABQ8P384_9CRYT</name>
<organism evidence="2 3">
    <name type="scientific">Cryptosporidium canis</name>
    <dbReference type="NCBI Taxonomy" id="195482"/>
    <lineage>
        <taxon>Eukaryota</taxon>
        <taxon>Sar</taxon>
        <taxon>Alveolata</taxon>
        <taxon>Apicomplexa</taxon>
        <taxon>Conoidasida</taxon>
        <taxon>Coccidia</taxon>
        <taxon>Eucoccidiorida</taxon>
        <taxon>Eimeriorina</taxon>
        <taxon>Cryptosporidiidae</taxon>
        <taxon>Cryptosporidium</taxon>
    </lineage>
</organism>
<dbReference type="Proteomes" id="UP001071777">
    <property type="component" value="Unassembled WGS sequence"/>
</dbReference>
<feature type="region of interest" description="Disordered" evidence="1">
    <location>
        <begin position="39"/>
        <end position="163"/>
    </location>
</feature>
<protein>
    <submittedName>
        <fullName evidence="2">Uncharacterized protein</fullName>
    </submittedName>
</protein>
<evidence type="ECO:0000256" key="1">
    <source>
        <dbReference type="SAM" id="MobiDB-lite"/>
    </source>
</evidence>
<reference evidence="2" key="1">
    <citation type="submission" date="2022-10" db="EMBL/GenBank/DDBJ databases">
        <title>Adaptive evolution leads to modifications in subtelomeric GC content in a zoonotic Cryptosporidium species.</title>
        <authorList>
            <person name="Li J."/>
            <person name="Feng Y."/>
            <person name="Xiao L."/>
        </authorList>
    </citation>
    <scope>NUCLEOTIDE SEQUENCE</scope>
    <source>
        <strain evidence="2">25894</strain>
    </source>
</reference>
<sequence>MSRKVARRILDRMRRRGRRTRVRSDRNVMLDIEYSILPSIAQYSEYEDGSVSSDYSTSESTDSSHSEDEGTGALRQASTGRRGSDQSQEEQEEEQSYKGPQKGANSLSDHFLPVLASYEQRKEEEEGKKVHQGDPRARDPVQKEGLWALSGSEGLQSGIRVPG</sequence>
<dbReference type="EMBL" id="JAPCXB010000139">
    <property type="protein sequence ID" value="KAJ1606520.1"/>
    <property type="molecule type" value="Genomic_DNA"/>
</dbReference>
<comment type="caution">
    <text evidence="2">The sequence shown here is derived from an EMBL/GenBank/DDBJ whole genome shotgun (WGS) entry which is preliminary data.</text>
</comment>
<feature type="compositionally biased region" description="Basic and acidic residues" evidence="1">
    <location>
        <begin position="119"/>
        <end position="142"/>
    </location>
</feature>
<evidence type="ECO:0000313" key="2">
    <source>
        <dbReference type="EMBL" id="KAJ1606520.1"/>
    </source>
</evidence>
<accession>A0ABQ8P384</accession>
<keyword evidence="3" id="KW-1185">Reference proteome</keyword>
<evidence type="ECO:0000313" key="3">
    <source>
        <dbReference type="Proteomes" id="UP001071777"/>
    </source>
</evidence>
<proteinExistence type="predicted"/>
<feature type="compositionally biased region" description="Low complexity" evidence="1">
    <location>
        <begin position="49"/>
        <end position="61"/>
    </location>
</feature>